<keyword evidence="3" id="KW-1185">Reference proteome</keyword>
<organism evidence="2 3">
    <name type="scientific">Ramlibacter henchirensis</name>
    <dbReference type="NCBI Taxonomy" id="204072"/>
    <lineage>
        <taxon>Bacteria</taxon>
        <taxon>Pseudomonadati</taxon>
        <taxon>Pseudomonadota</taxon>
        <taxon>Betaproteobacteria</taxon>
        <taxon>Burkholderiales</taxon>
        <taxon>Comamonadaceae</taxon>
        <taxon>Ramlibacter</taxon>
    </lineage>
</organism>
<evidence type="ECO:0000313" key="3">
    <source>
        <dbReference type="Proteomes" id="UP000298180"/>
    </source>
</evidence>
<evidence type="ECO:0000313" key="2">
    <source>
        <dbReference type="EMBL" id="TFZ06841.1"/>
    </source>
</evidence>
<feature type="transmembrane region" description="Helical" evidence="1">
    <location>
        <begin position="61"/>
        <end position="81"/>
    </location>
</feature>
<dbReference type="Proteomes" id="UP000298180">
    <property type="component" value="Unassembled WGS sequence"/>
</dbReference>
<name>A0A4Z0C6D0_9BURK</name>
<proteinExistence type="predicted"/>
<dbReference type="NCBIfam" id="NF041437">
    <property type="entry name" value="TfpZ"/>
    <property type="match status" value="1"/>
</dbReference>
<gene>
    <name evidence="2" type="ORF">EZ313_09525</name>
</gene>
<dbReference type="AlphaFoldDB" id="A0A4Z0C6D0"/>
<accession>A0A4Z0C6D0</accession>
<keyword evidence="1" id="KW-0472">Membrane</keyword>
<feature type="transmembrane region" description="Helical" evidence="1">
    <location>
        <begin position="93"/>
        <end position="110"/>
    </location>
</feature>
<reference evidence="2 3" key="1">
    <citation type="submission" date="2019-03" db="EMBL/GenBank/DDBJ databases">
        <title>Ramlibacter henchirensis DSM 14656, whole genome shotgun sequence.</title>
        <authorList>
            <person name="Zhang X."/>
            <person name="Feng G."/>
            <person name="Zhu H."/>
        </authorList>
    </citation>
    <scope>NUCLEOTIDE SEQUENCE [LARGE SCALE GENOMIC DNA]</scope>
    <source>
        <strain evidence="2 3">DSM 14656</strain>
    </source>
</reference>
<sequence length="267" mass="29403">MNQPSSAVLSHDTAAAGWPMRVRAALVHLGISLLVATAVAILVFAIWYPYPYREVSGGRDLFLLIISVDVVLGPLLTLAVFNIRKPRAEMRRDIAVVALLQLAGLGYGLWTVQQARPVHLVFEIDRFRVVHRVDVPPELEAKAPAGIDVAPLGAPTPLSIRTFRNENENMEMTMAALQGVQLAARPDLWEPYADGRDRILRAARPAADLLKRFPNEQGLVQQAAQRAGRPLGQLAFLPLIARKAEGWTVLLDARTAEIVDYLPLDSF</sequence>
<dbReference type="OrthoDB" id="8613597at2"/>
<evidence type="ECO:0000256" key="1">
    <source>
        <dbReference type="SAM" id="Phobius"/>
    </source>
</evidence>
<dbReference type="EMBL" id="SMLM01000001">
    <property type="protein sequence ID" value="TFZ06841.1"/>
    <property type="molecule type" value="Genomic_DNA"/>
</dbReference>
<comment type="caution">
    <text evidence="2">The sequence shown here is derived from an EMBL/GenBank/DDBJ whole genome shotgun (WGS) entry which is preliminary data.</text>
</comment>
<keyword evidence="1" id="KW-1133">Transmembrane helix</keyword>
<protein>
    <submittedName>
        <fullName evidence="2">Pilus assembly protein</fullName>
    </submittedName>
</protein>
<dbReference type="InterPro" id="IPR047814">
    <property type="entry name" value="TfpX/TfpZ-like"/>
</dbReference>
<keyword evidence="1" id="KW-0812">Transmembrane</keyword>
<feature type="transmembrane region" description="Helical" evidence="1">
    <location>
        <begin position="26"/>
        <end position="49"/>
    </location>
</feature>